<accession>A0A1I4I0V0</accession>
<gene>
    <name evidence="5" type="ORF">SAMN04488054_101116</name>
</gene>
<dbReference type="EMBL" id="FOTY01000001">
    <property type="protein sequence ID" value="SFL47583.1"/>
    <property type="molecule type" value="Genomic_DNA"/>
</dbReference>
<dbReference type="Gene3D" id="1.20.120.530">
    <property type="entry name" value="GntR ligand-binding domain-like"/>
    <property type="match status" value="1"/>
</dbReference>
<name>A0A1I4I0V0_9BACI</name>
<dbReference type="CDD" id="cd07377">
    <property type="entry name" value="WHTH_GntR"/>
    <property type="match status" value="1"/>
</dbReference>
<dbReference type="AlphaFoldDB" id="A0A1I4I0V0"/>
<organism evidence="5 6">
    <name type="scientific">Salibacterium qingdaonense</name>
    <dbReference type="NCBI Taxonomy" id="266892"/>
    <lineage>
        <taxon>Bacteria</taxon>
        <taxon>Bacillati</taxon>
        <taxon>Bacillota</taxon>
        <taxon>Bacilli</taxon>
        <taxon>Bacillales</taxon>
        <taxon>Bacillaceae</taxon>
    </lineage>
</organism>
<evidence type="ECO:0000259" key="4">
    <source>
        <dbReference type="PROSITE" id="PS50949"/>
    </source>
</evidence>
<feature type="domain" description="HTH gntR-type" evidence="4">
    <location>
        <begin position="9"/>
        <end position="77"/>
    </location>
</feature>
<dbReference type="Pfam" id="PF00392">
    <property type="entry name" value="GntR"/>
    <property type="match status" value="1"/>
</dbReference>
<dbReference type="InterPro" id="IPR036390">
    <property type="entry name" value="WH_DNA-bd_sf"/>
</dbReference>
<dbReference type="STRING" id="266892.SAMN04488054_101116"/>
<dbReference type="SMART" id="SM00895">
    <property type="entry name" value="FCD"/>
    <property type="match status" value="1"/>
</dbReference>
<dbReference type="PRINTS" id="PR00035">
    <property type="entry name" value="HTHGNTR"/>
</dbReference>
<reference evidence="5 6" key="1">
    <citation type="submission" date="2016-10" db="EMBL/GenBank/DDBJ databases">
        <authorList>
            <person name="de Groot N.N."/>
        </authorList>
    </citation>
    <scope>NUCLEOTIDE SEQUENCE [LARGE SCALE GENOMIC DNA]</scope>
    <source>
        <strain evidence="5 6">CGMCC 1.6134</strain>
    </source>
</reference>
<dbReference type="RefSeq" id="WP_090925096.1">
    <property type="nucleotide sequence ID" value="NZ_FOTY01000001.1"/>
</dbReference>
<dbReference type="InterPro" id="IPR000524">
    <property type="entry name" value="Tscrpt_reg_HTH_GntR"/>
</dbReference>
<evidence type="ECO:0000313" key="5">
    <source>
        <dbReference type="EMBL" id="SFL47583.1"/>
    </source>
</evidence>
<evidence type="ECO:0000313" key="6">
    <source>
        <dbReference type="Proteomes" id="UP000199668"/>
    </source>
</evidence>
<keyword evidence="1" id="KW-0805">Transcription regulation</keyword>
<dbReference type="InterPro" id="IPR008920">
    <property type="entry name" value="TF_FadR/GntR_C"/>
</dbReference>
<keyword evidence="2" id="KW-0238">DNA-binding</keyword>
<dbReference type="Gene3D" id="1.10.10.10">
    <property type="entry name" value="Winged helix-like DNA-binding domain superfamily/Winged helix DNA-binding domain"/>
    <property type="match status" value="1"/>
</dbReference>
<dbReference type="Proteomes" id="UP000199668">
    <property type="component" value="Unassembled WGS sequence"/>
</dbReference>
<dbReference type="SUPFAM" id="SSF46785">
    <property type="entry name" value="Winged helix' DNA-binding domain"/>
    <property type="match status" value="1"/>
</dbReference>
<proteinExistence type="predicted"/>
<evidence type="ECO:0000256" key="2">
    <source>
        <dbReference type="ARBA" id="ARBA00023125"/>
    </source>
</evidence>
<dbReference type="PANTHER" id="PTHR43537:SF5">
    <property type="entry name" value="UXU OPERON TRANSCRIPTIONAL REGULATOR"/>
    <property type="match status" value="1"/>
</dbReference>
<evidence type="ECO:0000256" key="1">
    <source>
        <dbReference type="ARBA" id="ARBA00023015"/>
    </source>
</evidence>
<dbReference type="SMART" id="SM00345">
    <property type="entry name" value="HTH_GNTR"/>
    <property type="match status" value="1"/>
</dbReference>
<dbReference type="GO" id="GO:0003700">
    <property type="term" value="F:DNA-binding transcription factor activity"/>
    <property type="evidence" value="ECO:0007669"/>
    <property type="project" value="InterPro"/>
</dbReference>
<keyword evidence="6" id="KW-1185">Reference proteome</keyword>
<dbReference type="SUPFAM" id="SSF48008">
    <property type="entry name" value="GntR ligand-binding domain-like"/>
    <property type="match status" value="1"/>
</dbReference>
<dbReference type="OrthoDB" id="9782299at2"/>
<sequence>MMYKQIETKKIAEIVREQIEDMIKNGDLQPGDKLESVVTLSEQFQVSRSAVREALSALRAVGIVTIKQGEGTFVNQYDFSGVLDPMKPERIISNKEMLELFEVRKIMEVGAAELAAEKHTTEQLEQMKQALAEMDTASEENNVGEAADVAFHMAVAEASHNQLMLDMMHELSDTLRRTMFESRRIWLFSEKKSLQRLYDEHERILKAIKNRDAAAARTAMLDHLTQVEAALQLQQTEGQEG</sequence>
<dbReference type="Pfam" id="PF07729">
    <property type="entry name" value="FCD"/>
    <property type="match status" value="1"/>
</dbReference>
<dbReference type="PANTHER" id="PTHR43537">
    <property type="entry name" value="TRANSCRIPTIONAL REGULATOR, GNTR FAMILY"/>
    <property type="match status" value="1"/>
</dbReference>
<evidence type="ECO:0000256" key="3">
    <source>
        <dbReference type="ARBA" id="ARBA00023163"/>
    </source>
</evidence>
<protein>
    <submittedName>
        <fullName evidence="5">Transcriptional regulator, GntR family</fullName>
    </submittedName>
</protein>
<dbReference type="PROSITE" id="PS50949">
    <property type="entry name" value="HTH_GNTR"/>
    <property type="match status" value="1"/>
</dbReference>
<dbReference type="InterPro" id="IPR011711">
    <property type="entry name" value="GntR_C"/>
</dbReference>
<keyword evidence="3" id="KW-0804">Transcription</keyword>
<dbReference type="InterPro" id="IPR036388">
    <property type="entry name" value="WH-like_DNA-bd_sf"/>
</dbReference>
<dbReference type="GO" id="GO:0003677">
    <property type="term" value="F:DNA binding"/>
    <property type="evidence" value="ECO:0007669"/>
    <property type="project" value="UniProtKB-KW"/>
</dbReference>